<dbReference type="GO" id="GO:0005524">
    <property type="term" value="F:ATP binding"/>
    <property type="evidence" value="ECO:0007669"/>
    <property type="project" value="UniProtKB-UniRule"/>
</dbReference>
<dbReference type="Gene3D" id="2.120.10.30">
    <property type="entry name" value="TolB, C-terminal domain"/>
    <property type="match status" value="3"/>
</dbReference>
<feature type="domain" description="Protein kinase" evidence="6">
    <location>
        <begin position="9"/>
        <end position="278"/>
    </location>
</feature>
<comment type="caution">
    <text evidence="7">The sequence shown here is derived from an EMBL/GenBank/DDBJ whole genome shotgun (WGS) entry which is preliminary data.</text>
</comment>
<dbReference type="Pfam" id="PF07676">
    <property type="entry name" value="PD40"/>
    <property type="match status" value="3"/>
</dbReference>
<sequence>MSETNFAHYKILGLLGRGGMGEVHRALDTKLGREVALKVLPEDFAHDPERLARFRREAKVLASLQHPNIAGIFGLEEDNQRVALAMELAEGSDLTGRIDQGAAPEEEVLDIARQIAAGLEEAHEKGVVHRDLKPANIKLGTDGKVKILDFGLARAFAGETAGEENMEHSPTITAAMSHGGVILGTAAYMSPEQARGRKVDRRADIWSFGVVVYELLTGKKLFQGETISDTLASVLREEIHWEQLPEDTSPGLVRLLERCLERDPLRRLRDIGEARVFLEDGAKDSSLLGSSSNVHSGIEFEDEQRARGISFGPALGVGAALVLLGLLTGWKLLAPQFSEEPTPPTSIRFEVSAPPGASLAVGPYQMAISPTGENLVFIARGDDGTQLHLRPLNSLESTPIPGTESGFAPFWSPDGEKIAFNASGKLRTVSIVDGETLALFDVASGRGGSWGKDYILHARGQGPLYRIPARGGTPEPATTLNEEEGETNHRFPHFLPDGETFLYVSLPSRLGLHKVFVGHVDGRPPVHILDSVASPIYVEPGYLIYQRAKRLIAQRFDVERLELLGDPISIGAAPRRPQASGSQAASVSRNGHLIYPNTRERLAEFVWMNRAGDITGSIDIRPGDYMFPDISPDGSRVAFAHNISPEESEIFVYEFGRNILERFTTGTGLKTDPKWSPDGSSLAYSMSTDGPWRIYREPFPGGGGITRITDNPATFKNPNAWSPDGKHFLYEQLGLGTRMDLWISPTDSSGGDYPYVNRTTQEQQADFSTDGNWIVYTEIDNNPNIYINSFPSPGQKLRLTSAAALAPQWITQNEILFRGARGDVMSVRVETEPRLRAETPEFLFTFSGPLTATSDGSRLLALRDVDEGFEAKIVVITNWLNAFPALSSP</sequence>
<dbReference type="PROSITE" id="PS50011">
    <property type="entry name" value="PROTEIN_KINASE_DOM"/>
    <property type="match status" value="1"/>
</dbReference>
<keyword evidence="2 5" id="KW-0547">Nucleotide-binding</keyword>
<evidence type="ECO:0000256" key="1">
    <source>
        <dbReference type="ARBA" id="ARBA00022679"/>
    </source>
</evidence>
<dbReference type="InterPro" id="IPR011009">
    <property type="entry name" value="Kinase-like_dom_sf"/>
</dbReference>
<dbReference type="Proteomes" id="UP000547674">
    <property type="component" value="Unassembled WGS sequence"/>
</dbReference>
<evidence type="ECO:0000313" key="8">
    <source>
        <dbReference type="Proteomes" id="UP000547674"/>
    </source>
</evidence>
<name>A0A7Y2H2W5_UNCEI</name>
<evidence type="ECO:0000256" key="2">
    <source>
        <dbReference type="ARBA" id="ARBA00022741"/>
    </source>
</evidence>
<evidence type="ECO:0000256" key="4">
    <source>
        <dbReference type="ARBA" id="ARBA00022840"/>
    </source>
</evidence>
<dbReference type="Gene3D" id="1.10.510.10">
    <property type="entry name" value="Transferase(Phosphotransferase) domain 1"/>
    <property type="match status" value="1"/>
</dbReference>
<dbReference type="PANTHER" id="PTHR43289">
    <property type="entry name" value="MITOGEN-ACTIVATED PROTEIN KINASE KINASE KINASE 20-RELATED"/>
    <property type="match status" value="1"/>
</dbReference>
<evidence type="ECO:0000256" key="5">
    <source>
        <dbReference type="PROSITE-ProRule" id="PRU10141"/>
    </source>
</evidence>
<protein>
    <submittedName>
        <fullName evidence="7">Protein kinase</fullName>
    </submittedName>
</protein>
<dbReference type="InterPro" id="IPR000719">
    <property type="entry name" value="Prot_kinase_dom"/>
</dbReference>
<keyword evidence="4 5" id="KW-0067">ATP-binding</keyword>
<dbReference type="InterPro" id="IPR017441">
    <property type="entry name" value="Protein_kinase_ATP_BS"/>
</dbReference>
<dbReference type="CDD" id="cd14014">
    <property type="entry name" value="STKc_PknB_like"/>
    <property type="match status" value="1"/>
</dbReference>
<dbReference type="InterPro" id="IPR011659">
    <property type="entry name" value="WD40"/>
</dbReference>
<dbReference type="InterPro" id="IPR011042">
    <property type="entry name" value="6-blade_b-propeller_TolB-like"/>
</dbReference>
<accession>A0A7Y2H2W5</accession>
<dbReference type="PROSITE" id="PS00107">
    <property type="entry name" value="PROTEIN_KINASE_ATP"/>
    <property type="match status" value="1"/>
</dbReference>
<keyword evidence="1" id="KW-0808">Transferase</keyword>
<feature type="binding site" evidence="5">
    <location>
        <position position="38"/>
    </location>
    <ligand>
        <name>ATP</name>
        <dbReference type="ChEBI" id="CHEBI:30616"/>
    </ligand>
</feature>
<dbReference type="AlphaFoldDB" id="A0A7Y2H2W5"/>
<dbReference type="SUPFAM" id="SSF82171">
    <property type="entry name" value="DPP6 N-terminal domain-like"/>
    <property type="match status" value="1"/>
</dbReference>
<dbReference type="EMBL" id="JABDJR010000482">
    <property type="protein sequence ID" value="NNF07461.1"/>
    <property type="molecule type" value="Genomic_DNA"/>
</dbReference>
<evidence type="ECO:0000256" key="3">
    <source>
        <dbReference type="ARBA" id="ARBA00022777"/>
    </source>
</evidence>
<dbReference type="PANTHER" id="PTHR43289:SF6">
    <property type="entry name" value="SERINE_THREONINE-PROTEIN KINASE NEKL-3"/>
    <property type="match status" value="1"/>
</dbReference>
<organism evidence="7 8">
    <name type="scientific">Eiseniibacteriota bacterium</name>
    <dbReference type="NCBI Taxonomy" id="2212470"/>
    <lineage>
        <taxon>Bacteria</taxon>
        <taxon>Candidatus Eiseniibacteriota</taxon>
    </lineage>
</organism>
<keyword evidence="3 7" id="KW-0418">Kinase</keyword>
<evidence type="ECO:0000259" key="6">
    <source>
        <dbReference type="PROSITE" id="PS50011"/>
    </source>
</evidence>
<proteinExistence type="predicted"/>
<dbReference type="GO" id="GO:0004674">
    <property type="term" value="F:protein serine/threonine kinase activity"/>
    <property type="evidence" value="ECO:0007669"/>
    <property type="project" value="TreeGrafter"/>
</dbReference>
<gene>
    <name evidence="7" type="ORF">HKN21_11920</name>
</gene>
<dbReference type="Gene3D" id="3.30.200.20">
    <property type="entry name" value="Phosphorylase Kinase, domain 1"/>
    <property type="match status" value="1"/>
</dbReference>
<dbReference type="SMART" id="SM00220">
    <property type="entry name" value="S_TKc"/>
    <property type="match status" value="1"/>
</dbReference>
<evidence type="ECO:0000313" key="7">
    <source>
        <dbReference type="EMBL" id="NNF07461.1"/>
    </source>
</evidence>
<reference evidence="7 8" key="1">
    <citation type="submission" date="2020-03" db="EMBL/GenBank/DDBJ databases">
        <title>Metabolic flexibility allows generalist bacteria to become dominant in a frequently disturbed ecosystem.</title>
        <authorList>
            <person name="Chen Y.-J."/>
            <person name="Leung P.M."/>
            <person name="Bay S.K."/>
            <person name="Hugenholtz P."/>
            <person name="Kessler A.J."/>
            <person name="Shelley G."/>
            <person name="Waite D.W."/>
            <person name="Cook P.L."/>
            <person name="Greening C."/>
        </authorList>
    </citation>
    <scope>NUCLEOTIDE SEQUENCE [LARGE SCALE GENOMIC DNA]</scope>
    <source>
        <strain evidence="7">SS_bin_28</strain>
    </source>
</reference>
<dbReference type="SUPFAM" id="SSF56112">
    <property type="entry name" value="Protein kinase-like (PK-like)"/>
    <property type="match status" value="1"/>
</dbReference>
<dbReference type="Pfam" id="PF00069">
    <property type="entry name" value="Pkinase"/>
    <property type="match status" value="1"/>
</dbReference>